<evidence type="ECO:0000313" key="2">
    <source>
        <dbReference type="EMBL" id="MED7825816.1"/>
    </source>
</evidence>
<proteinExistence type="predicted"/>
<keyword evidence="1" id="KW-0472">Membrane</keyword>
<protein>
    <recommendedName>
        <fullName evidence="4">MFS transporter</fullName>
    </recommendedName>
</protein>
<feature type="transmembrane region" description="Helical" evidence="1">
    <location>
        <begin position="52"/>
        <end position="71"/>
    </location>
</feature>
<dbReference type="Gene3D" id="1.20.1250.20">
    <property type="entry name" value="MFS general substrate transporter like domains"/>
    <property type="match status" value="1"/>
</dbReference>
<comment type="caution">
    <text evidence="2">The sequence shown here is derived from an EMBL/GenBank/DDBJ whole genome shotgun (WGS) entry which is preliminary data.</text>
</comment>
<feature type="transmembrane region" description="Helical" evidence="1">
    <location>
        <begin position="109"/>
        <end position="129"/>
    </location>
</feature>
<name>A0ABU7FNW9_9ACTN</name>
<gene>
    <name evidence="2" type="ORF">VXC91_28540</name>
</gene>
<keyword evidence="3" id="KW-1185">Reference proteome</keyword>
<evidence type="ECO:0000313" key="3">
    <source>
        <dbReference type="Proteomes" id="UP001333996"/>
    </source>
</evidence>
<evidence type="ECO:0000256" key="1">
    <source>
        <dbReference type="SAM" id="Phobius"/>
    </source>
</evidence>
<keyword evidence="1" id="KW-1133">Transmembrane helix</keyword>
<dbReference type="EMBL" id="JAYWVC010000125">
    <property type="protein sequence ID" value="MED7825816.1"/>
    <property type="molecule type" value="Genomic_DNA"/>
</dbReference>
<feature type="transmembrane region" description="Helical" evidence="1">
    <location>
        <begin position="12"/>
        <end position="28"/>
    </location>
</feature>
<feature type="non-terminal residue" evidence="2">
    <location>
        <position position="221"/>
    </location>
</feature>
<dbReference type="Proteomes" id="UP001333996">
    <property type="component" value="Unassembled WGS sequence"/>
</dbReference>
<dbReference type="RefSeq" id="WP_329510227.1">
    <property type="nucleotide sequence ID" value="NZ_JAYWVC010000125.1"/>
</dbReference>
<sequence length="221" mass="23001">MLSGEYGSRTLGNLLLLVVCVIGLWAGSTDVPTAMNTLCAQAGYDHDTTVRLASLSSMTVAAFTILGCFAVPRLATRAGRRGALATLFALVIVGAYGLAYPLHSIGLTFAFLPVPGLGGASLAVFTIWLPEQYPTRCGPPPSRSPPPSPAGSPLEVRCGAAGWVKSAVRSPSWHGSWRACWVSQAAVGVGGDAEDVDGASAYLHHERGAAPRPRAARSVFR</sequence>
<reference evidence="2" key="1">
    <citation type="submission" date="2024-01" db="EMBL/GenBank/DDBJ databases">
        <title>First draft genome sequence data of TA4-1, the type strain of Gram-positive actinobacterium Streptomyces chiangmaiensis.</title>
        <authorList>
            <person name="Yasawong M."/>
            <person name="Nantapong N."/>
        </authorList>
    </citation>
    <scope>NUCLEOTIDE SEQUENCE</scope>
    <source>
        <strain evidence="2">TA4-1</strain>
    </source>
</reference>
<feature type="transmembrane region" description="Helical" evidence="1">
    <location>
        <begin position="83"/>
        <end position="103"/>
    </location>
</feature>
<organism evidence="2 3">
    <name type="scientific">Streptomyces chiangmaiensis</name>
    <dbReference type="NCBI Taxonomy" id="766497"/>
    <lineage>
        <taxon>Bacteria</taxon>
        <taxon>Bacillati</taxon>
        <taxon>Actinomycetota</taxon>
        <taxon>Actinomycetes</taxon>
        <taxon>Kitasatosporales</taxon>
        <taxon>Streptomycetaceae</taxon>
        <taxon>Streptomyces</taxon>
    </lineage>
</organism>
<dbReference type="InterPro" id="IPR036259">
    <property type="entry name" value="MFS_trans_sf"/>
</dbReference>
<keyword evidence="1" id="KW-0812">Transmembrane</keyword>
<evidence type="ECO:0008006" key="4">
    <source>
        <dbReference type="Google" id="ProtNLM"/>
    </source>
</evidence>
<accession>A0ABU7FNW9</accession>
<dbReference type="SUPFAM" id="SSF103473">
    <property type="entry name" value="MFS general substrate transporter"/>
    <property type="match status" value="1"/>
</dbReference>